<protein>
    <submittedName>
        <fullName evidence="2">N-acetyltransferase GCN5</fullName>
    </submittedName>
</protein>
<dbReference type="GO" id="GO:0016747">
    <property type="term" value="F:acyltransferase activity, transferring groups other than amino-acyl groups"/>
    <property type="evidence" value="ECO:0007669"/>
    <property type="project" value="InterPro"/>
</dbReference>
<feature type="domain" description="N-acetyltransferase" evidence="1">
    <location>
        <begin position="1"/>
        <end position="142"/>
    </location>
</feature>
<sequence>MEIKQTDQLDTIYQDARTIRHHVFVEEQGIDESDEFDGTDSDAIHFVAYVDGTPVATARTTVTEAGIHIQRVATEKAYRNQGYAKQLLAYLLASPMFQDAPMFYLGAQKTAIGFYQRLGFEQYGEPFTEVGIPHVNMRKVVVKQN</sequence>
<evidence type="ECO:0000259" key="1">
    <source>
        <dbReference type="PROSITE" id="PS51186"/>
    </source>
</evidence>
<dbReference type="PATRIC" id="fig|1423784.4.peg.1717"/>
<dbReference type="AlphaFoldDB" id="A0A0R1YXN3"/>
<dbReference type="RefSeq" id="WP_057909978.1">
    <property type="nucleotide sequence ID" value="NZ_AZGK01000004.1"/>
</dbReference>
<dbReference type="CDD" id="cd04301">
    <property type="entry name" value="NAT_SF"/>
    <property type="match status" value="1"/>
</dbReference>
<reference evidence="2 3" key="1">
    <citation type="journal article" date="2015" name="Genome Announc.">
        <title>Expanding the biotechnology potential of lactobacilli through comparative genomics of 213 strains and associated genera.</title>
        <authorList>
            <person name="Sun Z."/>
            <person name="Harris H.M."/>
            <person name="McCann A."/>
            <person name="Guo C."/>
            <person name="Argimon S."/>
            <person name="Zhang W."/>
            <person name="Yang X."/>
            <person name="Jeffery I.B."/>
            <person name="Cooney J.C."/>
            <person name="Kagawa T.F."/>
            <person name="Liu W."/>
            <person name="Song Y."/>
            <person name="Salvetti E."/>
            <person name="Wrobel A."/>
            <person name="Rasinkangas P."/>
            <person name="Parkhill J."/>
            <person name="Rea M.C."/>
            <person name="O'Sullivan O."/>
            <person name="Ritari J."/>
            <person name="Douillard F.P."/>
            <person name="Paul Ross R."/>
            <person name="Yang R."/>
            <person name="Briner A.E."/>
            <person name="Felis G.E."/>
            <person name="de Vos W.M."/>
            <person name="Barrangou R."/>
            <person name="Klaenhammer T.R."/>
            <person name="Caufield P.W."/>
            <person name="Cui Y."/>
            <person name="Zhang H."/>
            <person name="O'Toole P.W."/>
        </authorList>
    </citation>
    <scope>NUCLEOTIDE SEQUENCE [LARGE SCALE GENOMIC DNA]</scope>
    <source>
        <strain evidence="2 3">DSM 5707</strain>
    </source>
</reference>
<dbReference type="PROSITE" id="PS51186">
    <property type="entry name" value="GNAT"/>
    <property type="match status" value="1"/>
</dbReference>
<evidence type="ECO:0000313" key="2">
    <source>
        <dbReference type="EMBL" id="KRM46773.1"/>
    </source>
</evidence>
<evidence type="ECO:0000313" key="3">
    <source>
        <dbReference type="Proteomes" id="UP000051957"/>
    </source>
</evidence>
<proteinExistence type="predicted"/>
<dbReference type="EMBL" id="AZGK01000004">
    <property type="protein sequence ID" value="KRM46773.1"/>
    <property type="molecule type" value="Genomic_DNA"/>
</dbReference>
<keyword evidence="2" id="KW-0808">Transferase</keyword>
<dbReference type="Gene3D" id="3.40.630.30">
    <property type="match status" value="1"/>
</dbReference>
<dbReference type="GeneID" id="69802289"/>
<organism evidence="2 3">
    <name type="scientific">Lentilactobacillus parabuchneri DSM 5707 = NBRC 107865</name>
    <dbReference type="NCBI Taxonomy" id="1423784"/>
    <lineage>
        <taxon>Bacteria</taxon>
        <taxon>Bacillati</taxon>
        <taxon>Bacillota</taxon>
        <taxon>Bacilli</taxon>
        <taxon>Lactobacillales</taxon>
        <taxon>Lactobacillaceae</taxon>
        <taxon>Lentilactobacillus</taxon>
    </lineage>
</organism>
<accession>A0A0R1YXN3</accession>
<dbReference type="Pfam" id="PF13673">
    <property type="entry name" value="Acetyltransf_10"/>
    <property type="match status" value="1"/>
</dbReference>
<dbReference type="InterPro" id="IPR000182">
    <property type="entry name" value="GNAT_dom"/>
</dbReference>
<name>A0A0R1YXN3_9LACO</name>
<dbReference type="Proteomes" id="UP000051957">
    <property type="component" value="Unassembled WGS sequence"/>
</dbReference>
<gene>
    <name evidence="2" type="ORF">FC51_GL001682</name>
</gene>
<dbReference type="InterPro" id="IPR016181">
    <property type="entry name" value="Acyl_CoA_acyltransferase"/>
</dbReference>
<comment type="caution">
    <text evidence="2">The sequence shown here is derived from an EMBL/GenBank/DDBJ whole genome shotgun (WGS) entry which is preliminary data.</text>
</comment>
<dbReference type="SUPFAM" id="SSF55729">
    <property type="entry name" value="Acyl-CoA N-acyltransferases (Nat)"/>
    <property type="match status" value="1"/>
</dbReference>